<dbReference type="EMBL" id="CAJZBQ010000062">
    <property type="protein sequence ID" value="CAG9335318.1"/>
    <property type="molecule type" value="Genomic_DNA"/>
</dbReference>
<gene>
    <name evidence="1" type="ORF">BSTOLATCC_MIC63795</name>
</gene>
<evidence type="ECO:0000313" key="2">
    <source>
        <dbReference type="Proteomes" id="UP001162131"/>
    </source>
</evidence>
<evidence type="ECO:0000313" key="1">
    <source>
        <dbReference type="EMBL" id="CAG9335318.1"/>
    </source>
</evidence>
<dbReference type="AlphaFoldDB" id="A0AAU9KA48"/>
<name>A0AAU9KA48_9CILI</name>
<dbReference type="Proteomes" id="UP001162131">
    <property type="component" value="Unassembled WGS sequence"/>
</dbReference>
<sequence>MKIVLFCLIAIALAARYDIEETDEAFINPGGITYLEAKSEPKSGYIWYMISTTSEKIKIESPAGEYFPPTDESEAFGKLVFTIKCSNACREGEKFKVIGALQYSWQAAPFEVKEIEVTVTNQDLTRRL</sequence>
<reference evidence="1" key="1">
    <citation type="submission" date="2021-09" db="EMBL/GenBank/DDBJ databases">
        <authorList>
            <consortium name="AG Swart"/>
            <person name="Singh M."/>
            <person name="Singh A."/>
            <person name="Seah K."/>
            <person name="Emmerich C."/>
        </authorList>
    </citation>
    <scope>NUCLEOTIDE SEQUENCE</scope>
    <source>
        <strain evidence="1">ATCC30299</strain>
    </source>
</reference>
<organism evidence="1 2">
    <name type="scientific">Blepharisma stoltei</name>
    <dbReference type="NCBI Taxonomy" id="1481888"/>
    <lineage>
        <taxon>Eukaryota</taxon>
        <taxon>Sar</taxon>
        <taxon>Alveolata</taxon>
        <taxon>Ciliophora</taxon>
        <taxon>Postciliodesmatophora</taxon>
        <taxon>Heterotrichea</taxon>
        <taxon>Heterotrichida</taxon>
        <taxon>Blepharismidae</taxon>
        <taxon>Blepharisma</taxon>
    </lineage>
</organism>
<comment type="caution">
    <text evidence="1">The sequence shown here is derived from an EMBL/GenBank/DDBJ whole genome shotgun (WGS) entry which is preliminary data.</text>
</comment>
<proteinExistence type="predicted"/>
<accession>A0AAU9KA48</accession>
<keyword evidence="2" id="KW-1185">Reference proteome</keyword>
<protein>
    <submittedName>
        <fullName evidence="1">Uncharacterized protein</fullName>
    </submittedName>
</protein>